<evidence type="ECO:0000313" key="1">
    <source>
        <dbReference type="EMBL" id="CDH60778.1"/>
    </source>
</evidence>
<dbReference type="PANTHER" id="PTHR38926">
    <property type="entry name" value="F-BOX DOMAIN CONTAINING PROTEIN, EXPRESSED"/>
    <property type="match status" value="1"/>
</dbReference>
<dbReference type="VEuPathDB" id="FungiDB:LCOR_11557.1"/>
<dbReference type="Gene3D" id="3.80.10.10">
    <property type="entry name" value="Ribonuclease Inhibitor"/>
    <property type="match status" value="1"/>
</dbReference>
<name>A0A068SEJ7_9FUNG</name>
<comment type="caution">
    <text evidence="1">The sequence shown here is derived from an EMBL/GenBank/DDBJ whole genome shotgun (WGS) entry which is preliminary data.</text>
</comment>
<dbReference type="InterPro" id="IPR032675">
    <property type="entry name" value="LRR_dom_sf"/>
</dbReference>
<protein>
    <recommendedName>
        <fullName evidence="3">F-box domain-containing protein</fullName>
    </recommendedName>
</protein>
<dbReference type="EMBL" id="CBTN010000107">
    <property type="protein sequence ID" value="CDH60778.1"/>
    <property type="molecule type" value="Genomic_DNA"/>
</dbReference>
<organism evidence="1 2">
    <name type="scientific">Lichtheimia corymbifera JMRC:FSU:9682</name>
    <dbReference type="NCBI Taxonomy" id="1263082"/>
    <lineage>
        <taxon>Eukaryota</taxon>
        <taxon>Fungi</taxon>
        <taxon>Fungi incertae sedis</taxon>
        <taxon>Mucoromycota</taxon>
        <taxon>Mucoromycotina</taxon>
        <taxon>Mucoromycetes</taxon>
        <taxon>Mucorales</taxon>
        <taxon>Lichtheimiaceae</taxon>
        <taxon>Lichtheimia</taxon>
    </lineage>
</organism>
<dbReference type="Proteomes" id="UP000027586">
    <property type="component" value="Unassembled WGS sequence"/>
</dbReference>
<gene>
    <name evidence="1" type="ORF">LCOR_11557.1</name>
</gene>
<dbReference type="AlphaFoldDB" id="A0A068SEJ7"/>
<proteinExistence type="predicted"/>
<sequence length="572" mass="66378">MSSSLGITRIARIRSSRPDTKKRVDFIMELPLEIVVCYILPKVLPVLCNIPELSPCFQVCRAWNERMIPRVGNIRFFMLRNDHAWSVEDWMQVNAFTPHIKTLVINRSTPSVIWPLAERLQFLSLCDLTLQVIQSRSITRPQDISTRRSRSGSRSQTLPKPLHFHHLLDQCPSLVVLKIESKETTFITTSFSDSVTYPNIRHLELRDGFPPAVYPRTPHNTRYHVSGELFKHFPRLDLLALWYPEPRPEDMQAIFRYCPLLQQLYLGGITKHSLPQHERIFRGGGLRLLSLQGTLSQGFQIVLLLLDHSTTIESLVMESFGSWLYPVTMVMKDPLSFPQLRSLHLRFHLTYHPMEFIRSVIARALNLESITFDRGGLQGDLLDDLIRLPLRKIDLICTPWSNGPSAFRFLDHHVKLRTRSTLEEIACTITDYADYRNNRRMIHTIETFLDLGGGWMLSIAALQQLRSLELLFKNEVYEESLTELLHAISQQCPALEKLTLEFHFVSFDIQWILPLAQHANLKKMTIVAKRFPNDTSTLLQHFYQNQAFDLRLKAFDIRGYPMPTCIRHSDFL</sequence>
<dbReference type="OrthoDB" id="10462103at2759"/>
<dbReference type="SUPFAM" id="SSF52047">
    <property type="entry name" value="RNI-like"/>
    <property type="match status" value="1"/>
</dbReference>
<keyword evidence="2" id="KW-1185">Reference proteome</keyword>
<accession>A0A068SEJ7</accession>
<reference evidence="1" key="1">
    <citation type="submission" date="2013-08" db="EMBL/GenBank/DDBJ databases">
        <title>Gene expansion shapes genome architecture in the human pathogen Lichtheimia corymbifera: an evolutionary genomics analysis in the ancient terrestrial Mucorales (Mucoromycotina).</title>
        <authorList>
            <person name="Schwartze V.U."/>
            <person name="Winter S."/>
            <person name="Shelest E."/>
            <person name="Marcet-Houben M."/>
            <person name="Horn F."/>
            <person name="Wehner S."/>
            <person name="Hoffmann K."/>
            <person name="Riege K."/>
            <person name="Sammeth M."/>
            <person name="Nowrousian M."/>
            <person name="Valiante V."/>
            <person name="Linde J."/>
            <person name="Jacobsen I.D."/>
            <person name="Marz M."/>
            <person name="Brakhage A.A."/>
            <person name="Gabaldon T."/>
            <person name="Bocker S."/>
            <person name="Voigt K."/>
        </authorList>
    </citation>
    <scope>NUCLEOTIDE SEQUENCE [LARGE SCALE GENOMIC DNA]</scope>
    <source>
        <strain evidence="1">FSU 9682</strain>
    </source>
</reference>
<evidence type="ECO:0008006" key="3">
    <source>
        <dbReference type="Google" id="ProtNLM"/>
    </source>
</evidence>
<dbReference type="PANTHER" id="PTHR38926:SF5">
    <property type="entry name" value="F-BOX AND LEUCINE-RICH REPEAT PROTEIN 6"/>
    <property type="match status" value="1"/>
</dbReference>
<evidence type="ECO:0000313" key="2">
    <source>
        <dbReference type="Proteomes" id="UP000027586"/>
    </source>
</evidence>